<proteinExistence type="predicted"/>
<protein>
    <submittedName>
        <fullName evidence="2 3">Uncharacterized protein</fullName>
    </submittedName>
</protein>
<sequence length="74" mass="8418">MTSGTTKRIQSTEVDNNQNSQALQFIPFRDSTLPSPLNKNLPWGKDPSDNKVWIYPLRGYFYPDDNATIDISKA</sequence>
<reference evidence="2 3" key="1">
    <citation type="journal article" date="2010" name="Nature">
        <title>Genome sequence of the palaeopolyploid soybean.</title>
        <authorList>
            <person name="Schmutz J."/>
            <person name="Cannon S.B."/>
            <person name="Schlueter J."/>
            <person name="Ma J."/>
            <person name="Mitros T."/>
            <person name="Nelson W."/>
            <person name="Hyten D.L."/>
            <person name="Song Q."/>
            <person name="Thelen J.J."/>
            <person name="Cheng J."/>
            <person name="Xu D."/>
            <person name="Hellsten U."/>
            <person name="May G.D."/>
            <person name="Yu Y."/>
            <person name="Sakurai T."/>
            <person name="Umezawa T."/>
            <person name="Bhattacharyya M.K."/>
            <person name="Sandhu D."/>
            <person name="Valliyodan B."/>
            <person name="Lindquist E."/>
            <person name="Peto M."/>
            <person name="Grant D."/>
            <person name="Shu S."/>
            <person name="Goodstein D."/>
            <person name="Barry K."/>
            <person name="Futrell-Griggs M."/>
            <person name="Abernathy B."/>
            <person name="Du J."/>
            <person name="Tian Z."/>
            <person name="Zhu L."/>
            <person name="Gill N."/>
            <person name="Joshi T."/>
            <person name="Libault M."/>
            <person name="Sethuraman A."/>
            <person name="Zhang X.-C."/>
            <person name="Shinozaki K."/>
            <person name="Nguyen H.T."/>
            <person name="Wing R.A."/>
            <person name="Cregan P."/>
            <person name="Specht J."/>
            <person name="Grimwood J."/>
            <person name="Rokhsar D."/>
            <person name="Stacey G."/>
            <person name="Shoemaker R.C."/>
            <person name="Jackson S.A."/>
        </authorList>
    </citation>
    <scope>NUCLEOTIDE SEQUENCE [LARGE SCALE GENOMIC DNA]</scope>
    <source>
        <strain evidence="3">cv. Williams 82</strain>
        <tissue evidence="2">Callus</tissue>
    </source>
</reference>
<dbReference type="EnsemblPlants" id="KRH15925">
    <property type="protein sequence ID" value="KRH15925"/>
    <property type="gene ID" value="GLYMA_14G119500"/>
</dbReference>
<evidence type="ECO:0000313" key="4">
    <source>
        <dbReference type="Proteomes" id="UP000008827"/>
    </source>
</evidence>
<evidence type="ECO:0000313" key="3">
    <source>
        <dbReference type="EnsemblPlants" id="KRH15925"/>
    </source>
</evidence>
<reference evidence="3" key="2">
    <citation type="submission" date="2018-02" db="UniProtKB">
        <authorList>
            <consortium name="EnsemblPlants"/>
        </authorList>
    </citation>
    <scope>IDENTIFICATION</scope>
    <source>
        <strain evidence="3">Williams 82</strain>
    </source>
</reference>
<dbReference type="Gramene" id="KRH15925">
    <property type="protein sequence ID" value="KRH15925"/>
    <property type="gene ID" value="GLYMA_14G119500"/>
</dbReference>
<dbReference type="EMBL" id="CM000847">
    <property type="protein sequence ID" value="KRH15925.1"/>
    <property type="molecule type" value="Genomic_DNA"/>
</dbReference>
<evidence type="ECO:0000313" key="2">
    <source>
        <dbReference type="EMBL" id="KRH15925.1"/>
    </source>
</evidence>
<dbReference type="Proteomes" id="UP000008827">
    <property type="component" value="Chromosome 14"/>
</dbReference>
<accession>A0A0R0GM42</accession>
<feature type="region of interest" description="Disordered" evidence="1">
    <location>
        <begin position="1"/>
        <end position="21"/>
    </location>
</feature>
<keyword evidence="4" id="KW-1185">Reference proteome</keyword>
<dbReference type="OrthoDB" id="10516975at2759"/>
<organism evidence="2">
    <name type="scientific">Glycine max</name>
    <name type="common">Soybean</name>
    <name type="synonym">Glycine hispida</name>
    <dbReference type="NCBI Taxonomy" id="3847"/>
    <lineage>
        <taxon>Eukaryota</taxon>
        <taxon>Viridiplantae</taxon>
        <taxon>Streptophyta</taxon>
        <taxon>Embryophyta</taxon>
        <taxon>Tracheophyta</taxon>
        <taxon>Spermatophyta</taxon>
        <taxon>Magnoliopsida</taxon>
        <taxon>eudicotyledons</taxon>
        <taxon>Gunneridae</taxon>
        <taxon>Pentapetalae</taxon>
        <taxon>rosids</taxon>
        <taxon>fabids</taxon>
        <taxon>Fabales</taxon>
        <taxon>Fabaceae</taxon>
        <taxon>Papilionoideae</taxon>
        <taxon>50 kb inversion clade</taxon>
        <taxon>NPAAA clade</taxon>
        <taxon>indigoferoid/millettioid clade</taxon>
        <taxon>Phaseoleae</taxon>
        <taxon>Glycine</taxon>
        <taxon>Glycine subgen. Soja</taxon>
    </lineage>
</organism>
<reference evidence="2" key="3">
    <citation type="submission" date="2018-07" db="EMBL/GenBank/DDBJ databases">
        <title>WGS assembly of Glycine max.</title>
        <authorList>
            <person name="Schmutz J."/>
            <person name="Cannon S."/>
            <person name="Schlueter J."/>
            <person name="Ma J."/>
            <person name="Mitros T."/>
            <person name="Nelson W."/>
            <person name="Hyten D."/>
            <person name="Song Q."/>
            <person name="Thelen J."/>
            <person name="Cheng J."/>
            <person name="Xu D."/>
            <person name="Hellsten U."/>
            <person name="May G."/>
            <person name="Yu Y."/>
            <person name="Sakurai T."/>
            <person name="Umezawa T."/>
            <person name="Bhattacharyya M."/>
            <person name="Sandhu D."/>
            <person name="Valliyodan B."/>
            <person name="Lindquist E."/>
            <person name="Peto M."/>
            <person name="Grant D."/>
            <person name="Shu S."/>
            <person name="Goodstein D."/>
            <person name="Barry K."/>
            <person name="Futrell-Griggs M."/>
            <person name="Abernathy B."/>
            <person name="Du J."/>
            <person name="Tian Z."/>
            <person name="Zhu L."/>
            <person name="Gill N."/>
            <person name="Joshi T."/>
            <person name="Libault M."/>
            <person name="Sethuraman A."/>
            <person name="Zhang X."/>
            <person name="Shinozaki K."/>
            <person name="Nguyen H."/>
            <person name="Wing R."/>
            <person name="Cregan P."/>
            <person name="Specht J."/>
            <person name="Grimwood J."/>
            <person name="Rokhsar D."/>
            <person name="Stacey G."/>
            <person name="Shoemaker R."/>
            <person name="Jackson S."/>
        </authorList>
    </citation>
    <scope>NUCLEOTIDE SEQUENCE</scope>
    <source>
        <tissue evidence="2">Callus</tissue>
    </source>
</reference>
<name>A0A0R0GM42_SOYBN</name>
<evidence type="ECO:0000256" key="1">
    <source>
        <dbReference type="SAM" id="MobiDB-lite"/>
    </source>
</evidence>
<gene>
    <name evidence="2" type="ORF">GLYMA_14G119500</name>
</gene>
<dbReference type="AlphaFoldDB" id="A0A0R0GM42"/>
<dbReference type="InParanoid" id="A0A0R0GM42"/>